<evidence type="ECO:0000256" key="5">
    <source>
        <dbReference type="ARBA" id="ARBA00023163"/>
    </source>
</evidence>
<evidence type="ECO:0000256" key="2">
    <source>
        <dbReference type="ARBA" id="ARBA00007163"/>
    </source>
</evidence>
<dbReference type="SUPFAM" id="SSF57959">
    <property type="entry name" value="Leucine zipper domain"/>
    <property type="match status" value="1"/>
</dbReference>
<evidence type="ECO:0000256" key="3">
    <source>
        <dbReference type="ARBA" id="ARBA00023015"/>
    </source>
</evidence>
<comment type="caution">
    <text evidence="9">The sequence shown here is derived from an EMBL/GenBank/DDBJ whole genome shotgun (WGS) entry which is preliminary data.</text>
</comment>
<evidence type="ECO:0000256" key="1">
    <source>
        <dbReference type="ARBA" id="ARBA00004123"/>
    </source>
</evidence>
<gene>
    <name evidence="9" type="ORF">H4R26_000017</name>
</gene>
<dbReference type="PANTHER" id="PTHR47416">
    <property type="entry name" value="BASIC-LEUCINE ZIPPER TRANSCRIPTION FACTOR F-RELATED"/>
    <property type="match status" value="1"/>
</dbReference>
<comment type="subcellular location">
    <subcellularLocation>
        <location evidence="1">Nucleus</location>
    </subcellularLocation>
</comment>
<dbReference type="GO" id="GO:0005634">
    <property type="term" value="C:nucleus"/>
    <property type="evidence" value="ECO:0007669"/>
    <property type="project" value="UniProtKB-SubCell"/>
</dbReference>
<keyword evidence="10" id="KW-1185">Reference proteome</keyword>
<feature type="compositionally biased region" description="Basic and acidic residues" evidence="7">
    <location>
        <begin position="112"/>
        <end position="127"/>
    </location>
</feature>
<feature type="compositionally biased region" description="Polar residues" evidence="7">
    <location>
        <begin position="193"/>
        <end position="208"/>
    </location>
</feature>
<comment type="similarity">
    <text evidence="2">Belongs to the bZIP family.</text>
</comment>
<dbReference type="OrthoDB" id="674948at2759"/>
<feature type="region of interest" description="Disordered" evidence="7">
    <location>
        <begin position="93"/>
        <end position="135"/>
    </location>
</feature>
<sequence length="1098" mass="119311">MTTATETRCMSESKDAMEGDAGMGVGVDMYESATAEGTNKRKRSILVNIAGNEIDISQLPPPRPGRPTGKMHQDPIMQEARKRARVLRNRAAAQLSREKKRHHVEQLEEENAELREKNEELEERLSKAESSNAEMSARLDEMAKQLQSFHTILLGAQKQQQKQQSSLTPTMLDWSSIASPLVPSPLHTPLHSVGSQSSTDSPPTYTNVPSTPTFTQTTSSSADVSSVSLLSAIPGSTVTSSAILKPTSVAMELFPNVASSSDLSGKGLSESAALAQSGAHIYCVVSDSQQRRPLPHMESICRKPGLRQQSLAKAALETCTSTSSSKNWGQRMVDMAVSTVVSASAQSSPQALWTIFCSLWWILSRNGGWVSRHQLSRMARGILACPPRASNGAVGSSHSELRKLSVVGAGHYRNGNDGRGLAGLVAVAAWLAPGSRTAAALRRVAGNEPVDQVSALITQLCAATHTAHGSRSRVRSGVMHMLSGLVHLWLFDTATVPPPEELGGISIAAQADAAVPEQHSHAAPKATTWFQGHVLQSSKLQTQYTLIGVPSRNPPPIHGCMISEHDTPTFYDIYVLEYCAGGPVVRYCAINVERSGGSGDAIELRLEPPTGHVAGIRKIHYVKKVCVVAKGWKELCDGTFNDVINRPQFEHLSFPRAKTLEIRLDLGAEDHRQQSYSYLLYDHAQVHAIYRKNLIQTVISILKLVPAVDSVAVELGSNANRASKFMDLFDALATNLRQGGVYSVSVSSIIANSVAIVNLQGVQGLTSIALGPNVACAPIAKAAYLNAPTLKQLGIRISNEADWCALVFGGTNVPAVYSCLELLSVTFISLEHGTMWSAIEDAEPFPSLRKLVVQDGYPFTDDLLYRGSGKSLQRLRIPFSALSTDVLDRLGVLQREGVKQMCRIHIGNVTSRDEASLTAANRLPMKRTVHRMLEIAATLRLPDDTSDWQLFSAVSSAPITSTIQHLDFAHLPVDASSIIRLVSRIQSLVSLNCVVVELWTGSTAPVASERPDILHARYHPLSTNFRMLRVPDTSNATAENIAYSAMLLAILCPSFKVVDLAPKLRRDFGREIAWAMVNVPFAKYADRLRPLIYKDLNY</sequence>
<keyword evidence="4" id="KW-0238">DNA-binding</keyword>
<reference evidence="9" key="1">
    <citation type="submission" date="2022-07" db="EMBL/GenBank/DDBJ databases">
        <title>Phylogenomic reconstructions and comparative analyses of Kickxellomycotina fungi.</title>
        <authorList>
            <person name="Reynolds N.K."/>
            <person name="Stajich J.E."/>
            <person name="Barry K."/>
            <person name="Grigoriev I.V."/>
            <person name="Crous P."/>
            <person name="Smith M.E."/>
        </authorList>
    </citation>
    <scope>NUCLEOTIDE SEQUENCE</scope>
    <source>
        <strain evidence="9">IMI 214461</strain>
    </source>
</reference>
<dbReference type="Pfam" id="PF07716">
    <property type="entry name" value="bZIP_2"/>
    <property type="match status" value="1"/>
</dbReference>
<dbReference type="CDD" id="cd14686">
    <property type="entry name" value="bZIP"/>
    <property type="match status" value="1"/>
</dbReference>
<feature type="domain" description="BZIP" evidence="8">
    <location>
        <begin position="79"/>
        <end position="142"/>
    </location>
</feature>
<evidence type="ECO:0000313" key="9">
    <source>
        <dbReference type="EMBL" id="KAJ2008698.1"/>
    </source>
</evidence>
<dbReference type="PROSITE" id="PS50217">
    <property type="entry name" value="BZIP"/>
    <property type="match status" value="1"/>
</dbReference>
<keyword evidence="3" id="KW-0805">Transcription regulation</keyword>
<dbReference type="EMBL" id="JANBQF010000001">
    <property type="protein sequence ID" value="KAJ2008698.1"/>
    <property type="molecule type" value="Genomic_DNA"/>
</dbReference>
<dbReference type="AlphaFoldDB" id="A0A9W8EKJ4"/>
<accession>A0A9W8EKJ4</accession>
<keyword evidence="6" id="KW-0539">Nucleus</keyword>
<protein>
    <recommendedName>
        <fullName evidence="8">BZIP domain-containing protein</fullName>
    </recommendedName>
</protein>
<evidence type="ECO:0000256" key="7">
    <source>
        <dbReference type="SAM" id="MobiDB-lite"/>
    </source>
</evidence>
<feature type="region of interest" description="Disordered" evidence="7">
    <location>
        <begin position="185"/>
        <end position="220"/>
    </location>
</feature>
<dbReference type="InterPro" id="IPR004827">
    <property type="entry name" value="bZIP"/>
</dbReference>
<organism evidence="9 10">
    <name type="scientific">Coemansia thaxteri</name>
    <dbReference type="NCBI Taxonomy" id="2663907"/>
    <lineage>
        <taxon>Eukaryota</taxon>
        <taxon>Fungi</taxon>
        <taxon>Fungi incertae sedis</taxon>
        <taxon>Zoopagomycota</taxon>
        <taxon>Kickxellomycotina</taxon>
        <taxon>Kickxellomycetes</taxon>
        <taxon>Kickxellales</taxon>
        <taxon>Kickxellaceae</taxon>
        <taxon>Coemansia</taxon>
    </lineage>
</organism>
<name>A0A9W8EKJ4_9FUNG</name>
<dbReference type="Gene3D" id="1.20.5.170">
    <property type="match status" value="1"/>
</dbReference>
<keyword evidence="5" id="KW-0804">Transcription</keyword>
<feature type="compositionally biased region" description="Low complexity" evidence="7">
    <location>
        <begin position="209"/>
        <end position="220"/>
    </location>
</feature>
<dbReference type="GO" id="GO:0003677">
    <property type="term" value="F:DNA binding"/>
    <property type="evidence" value="ECO:0007669"/>
    <property type="project" value="UniProtKB-KW"/>
</dbReference>
<evidence type="ECO:0000256" key="6">
    <source>
        <dbReference type="ARBA" id="ARBA00023242"/>
    </source>
</evidence>
<dbReference type="PANTHER" id="PTHR47416:SF8">
    <property type="entry name" value="BASIC-LEUCINE ZIPPER TRANSCRIPTION FACTOR E-RELATED"/>
    <property type="match status" value="1"/>
</dbReference>
<dbReference type="GO" id="GO:0003700">
    <property type="term" value="F:DNA-binding transcription factor activity"/>
    <property type="evidence" value="ECO:0007669"/>
    <property type="project" value="InterPro"/>
</dbReference>
<evidence type="ECO:0000259" key="8">
    <source>
        <dbReference type="PROSITE" id="PS50217"/>
    </source>
</evidence>
<proteinExistence type="inferred from homology"/>
<dbReference type="SMART" id="SM00338">
    <property type="entry name" value="BRLZ"/>
    <property type="match status" value="1"/>
</dbReference>
<evidence type="ECO:0000313" key="10">
    <source>
        <dbReference type="Proteomes" id="UP001150907"/>
    </source>
</evidence>
<dbReference type="InterPro" id="IPR046347">
    <property type="entry name" value="bZIP_sf"/>
</dbReference>
<dbReference type="Proteomes" id="UP001150907">
    <property type="component" value="Unassembled WGS sequence"/>
</dbReference>
<evidence type="ECO:0000256" key="4">
    <source>
        <dbReference type="ARBA" id="ARBA00023125"/>
    </source>
</evidence>